<dbReference type="NCBIfam" id="TIGR01509">
    <property type="entry name" value="HAD-SF-IA-v3"/>
    <property type="match status" value="1"/>
</dbReference>
<dbReference type="Gene3D" id="3.40.50.1000">
    <property type="entry name" value="HAD superfamily/HAD-like"/>
    <property type="match status" value="1"/>
</dbReference>
<dbReference type="SFLD" id="SFLDG01129">
    <property type="entry name" value="C1.5:_HAD__Beta-PGM__Phosphata"/>
    <property type="match status" value="1"/>
</dbReference>
<dbReference type="Gene3D" id="1.20.120.1600">
    <property type="match status" value="1"/>
</dbReference>
<dbReference type="PANTHER" id="PTHR46470">
    <property type="entry name" value="N-ACYLNEURAMINATE-9-PHOSPHATASE"/>
    <property type="match status" value="1"/>
</dbReference>
<dbReference type="NCBIfam" id="TIGR01549">
    <property type="entry name" value="HAD-SF-IA-v1"/>
    <property type="match status" value="1"/>
</dbReference>
<dbReference type="GO" id="GO:0009231">
    <property type="term" value="P:riboflavin biosynthetic process"/>
    <property type="evidence" value="ECO:0007669"/>
    <property type="project" value="TreeGrafter"/>
</dbReference>
<dbReference type="Proteomes" id="UP000254704">
    <property type="component" value="Unassembled WGS sequence"/>
</dbReference>
<keyword evidence="2 4" id="KW-0378">Hydrolase</keyword>
<evidence type="ECO:0000256" key="1">
    <source>
        <dbReference type="ARBA" id="ARBA00001946"/>
    </source>
</evidence>
<dbReference type="SUPFAM" id="SSF56784">
    <property type="entry name" value="HAD-like"/>
    <property type="match status" value="1"/>
</dbReference>
<dbReference type="AlphaFoldDB" id="A0A379EWA0"/>
<organism evidence="4 5">
    <name type="scientific">Pasteurella canis</name>
    <dbReference type="NCBI Taxonomy" id="753"/>
    <lineage>
        <taxon>Bacteria</taxon>
        <taxon>Pseudomonadati</taxon>
        <taxon>Pseudomonadota</taxon>
        <taxon>Gammaproteobacteria</taxon>
        <taxon>Pasteurellales</taxon>
        <taxon>Pasteurellaceae</taxon>
        <taxon>Pasteurella</taxon>
    </lineage>
</organism>
<dbReference type="PANTHER" id="PTHR46470:SF4">
    <property type="entry name" value="5-AMINO-6-(5-PHOSPHO-D-RIBITYLAMINO)URACIL PHOSPHATASE YIGB"/>
    <property type="match status" value="1"/>
</dbReference>
<dbReference type="InterPro" id="IPR051400">
    <property type="entry name" value="HAD-like_hydrolase"/>
</dbReference>
<dbReference type="EC" id="3.1.3.5" evidence="4"/>
<accession>A0A379EWA0</accession>
<dbReference type="InterPro" id="IPR006439">
    <property type="entry name" value="HAD-SF_hydro_IA"/>
</dbReference>
<sequence length="237" mass="27287">MKFYRTLQPFKLISFDLDDTLYDNTEVIRLAEQHFLAQLKQESQLHELTTDIWRDWKNKVAQQNSILSEDVVEWRIESMRQLLAYHQKSAVEMTRILQSVMDVFVEWRHKIEVPNQSQQVLNTLKAKYPLVAITNGNVEPQRIGLTQFDLVLRGGEQGRAKPHQDLFHQTAQQFGVQPQEILHVGDNLIADIQGAIQANCQAVWINQSGKNLRDFSDATLVPTVEITDLTQLLLLSA</sequence>
<dbReference type="InterPro" id="IPR036412">
    <property type="entry name" value="HAD-like_sf"/>
</dbReference>
<comment type="cofactor">
    <cofactor evidence="1">
        <name>Mg(2+)</name>
        <dbReference type="ChEBI" id="CHEBI:18420"/>
    </cofactor>
</comment>
<dbReference type="Pfam" id="PF00702">
    <property type="entry name" value="Hydrolase"/>
    <property type="match status" value="1"/>
</dbReference>
<dbReference type="EMBL" id="UGTV01000015">
    <property type="protein sequence ID" value="SUC10483.1"/>
    <property type="molecule type" value="Genomic_DNA"/>
</dbReference>
<proteinExistence type="predicted"/>
<evidence type="ECO:0000313" key="4">
    <source>
        <dbReference type="EMBL" id="SUC10483.1"/>
    </source>
</evidence>
<dbReference type="RefSeq" id="WP_115323142.1">
    <property type="nucleotide sequence ID" value="NZ_BQFX01000002.1"/>
</dbReference>
<evidence type="ECO:0000256" key="3">
    <source>
        <dbReference type="ARBA" id="ARBA00022842"/>
    </source>
</evidence>
<keyword evidence="3" id="KW-0460">Magnesium</keyword>
<evidence type="ECO:0000313" key="5">
    <source>
        <dbReference type="Proteomes" id="UP000254704"/>
    </source>
</evidence>
<dbReference type="GO" id="GO:0008253">
    <property type="term" value="F:5'-nucleotidase activity"/>
    <property type="evidence" value="ECO:0007669"/>
    <property type="project" value="UniProtKB-EC"/>
</dbReference>
<evidence type="ECO:0000256" key="2">
    <source>
        <dbReference type="ARBA" id="ARBA00022801"/>
    </source>
</evidence>
<gene>
    <name evidence="4" type="primary">yigB</name>
    <name evidence="4" type="ORF">NCTC11621_01537</name>
</gene>
<protein>
    <submittedName>
        <fullName evidence="4">Protein YigB</fullName>
        <ecNumber evidence="4">3.1.3.5</ecNumber>
    </submittedName>
</protein>
<reference evidence="4 5" key="1">
    <citation type="submission" date="2018-06" db="EMBL/GenBank/DDBJ databases">
        <authorList>
            <consortium name="Pathogen Informatics"/>
            <person name="Doyle S."/>
        </authorList>
    </citation>
    <scope>NUCLEOTIDE SEQUENCE [LARGE SCALE GENOMIC DNA]</scope>
    <source>
        <strain evidence="4 5">NCTC11621</strain>
    </source>
</reference>
<dbReference type="InterPro" id="IPR023214">
    <property type="entry name" value="HAD_sf"/>
</dbReference>
<name>A0A379EWA0_9PAST</name>
<dbReference type="SFLD" id="SFLDS00003">
    <property type="entry name" value="Haloacid_Dehalogenase"/>
    <property type="match status" value="1"/>
</dbReference>